<organism evidence="5 8">
    <name type="scientific">Phytopseudomonas dryadis</name>
    <dbReference type="NCBI Taxonomy" id="2487520"/>
    <lineage>
        <taxon>Bacteria</taxon>
        <taxon>Pseudomonadati</taxon>
        <taxon>Pseudomonadota</taxon>
        <taxon>Gammaproteobacteria</taxon>
        <taxon>Pseudomonadales</taxon>
        <taxon>Pseudomonadaceae</taxon>
        <taxon>Phytopseudomonas</taxon>
    </lineage>
</organism>
<keyword evidence="7" id="KW-1185">Reference proteome</keyword>
<dbReference type="Pfam" id="PF07905">
    <property type="entry name" value="PucR"/>
    <property type="match status" value="1"/>
</dbReference>
<feature type="domain" description="CdaR GGDEF-like" evidence="4">
    <location>
        <begin position="154"/>
        <end position="287"/>
    </location>
</feature>
<evidence type="ECO:0000256" key="1">
    <source>
        <dbReference type="ARBA" id="ARBA00006754"/>
    </source>
</evidence>
<dbReference type="InterPro" id="IPR012914">
    <property type="entry name" value="PucR_dom"/>
</dbReference>
<dbReference type="InterPro" id="IPR051448">
    <property type="entry name" value="CdaR-like_regulators"/>
</dbReference>
<sequence length="414" mass="45209">MNLSVADVLALPGLHSLRLRAGRAALGNPVRWPYVAENADIAEWVMGGELVFVTGINHPRDEANLLLLVRQAHERATAGLVILTGAEYIQAIPDSVVAEAERLGVPLLEQPYQLKMVVVTQAIGTALVQQQMLGSSRQHVLEQLLEGDYQSLQVLLQRADSLALPLAVPRQVALFKLQGSERLFAADAAPSGERLLQDNRQRLQLRVEQCLHGFGDALPLIGQGEHWIALLPCAAAADEQRNRQALMDLLAELNPLLAPQRLFLGLSSAGHGPARFAQALGEARQALVAAQAFPERLGLCGFNELGVIELLAAIRDRTLLDRFVDATLGPLIGDDSRHEPVLMPTLEAWFFDNANLALAAQRLGVHRNTLSYRIQRIEALTGCSFNDPHDRLNISIALLIRRLSSPSLPRSSQP</sequence>
<comment type="caution">
    <text evidence="5">The sequence shown here is derived from an EMBL/GenBank/DDBJ whole genome shotgun (WGS) entry which is preliminary data.</text>
</comment>
<evidence type="ECO:0000313" key="8">
    <source>
        <dbReference type="Proteomes" id="UP000293172"/>
    </source>
</evidence>
<dbReference type="Pfam" id="PF17853">
    <property type="entry name" value="GGDEF_2"/>
    <property type="match status" value="1"/>
</dbReference>
<dbReference type="InterPro" id="IPR041522">
    <property type="entry name" value="CdaR_GGDEF"/>
</dbReference>
<protein>
    <submittedName>
        <fullName evidence="5">PucR family transcriptional regulator</fullName>
    </submittedName>
</protein>
<proteinExistence type="inferred from homology"/>
<evidence type="ECO:0000259" key="2">
    <source>
        <dbReference type="Pfam" id="PF07905"/>
    </source>
</evidence>
<evidence type="ECO:0000313" key="5">
    <source>
        <dbReference type="EMBL" id="TBU91926.1"/>
    </source>
</evidence>
<gene>
    <name evidence="6" type="ORF">DNK34_23505</name>
    <name evidence="5" type="ORF">DNK44_13405</name>
</gene>
<feature type="domain" description="PucR C-terminal helix-turn-helix" evidence="3">
    <location>
        <begin position="342"/>
        <end position="400"/>
    </location>
</feature>
<dbReference type="Proteomes" id="UP000291334">
    <property type="component" value="Unassembled WGS sequence"/>
</dbReference>
<dbReference type="EMBL" id="QJUM01000040">
    <property type="protein sequence ID" value="TBV00384.1"/>
    <property type="molecule type" value="Genomic_DNA"/>
</dbReference>
<dbReference type="AlphaFoldDB" id="A0A4Q9QZX2"/>
<dbReference type="PANTHER" id="PTHR33744:SF1">
    <property type="entry name" value="DNA-BINDING TRANSCRIPTIONAL ACTIVATOR ADER"/>
    <property type="match status" value="1"/>
</dbReference>
<evidence type="ECO:0000313" key="6">
    <source>
        <dbReference type="EMBL" id="TBV00384.1"/>
    </source>
</evidence>
<dbReference type="Proteomes" id="UP000293172">
    <property type="component" value="Unassembled WGS sequence"/>
</dbReference>
<dbReference type="InterPro" id="IPR025736">
    <property type="entry name" value="PucR_C-HTH_dom"/>
</dbReference>
<dbReference type="Gene3D" id="1.10.10.2840">
    <property type="entry name" value="PucR C-terminal helix-turn-helix domain"/>
    <property type="match status" value="1"/>
</dbReference>
<dbReference type="EMBL" id="QJUL01000017">
    <property type="protein sequence ID" value="TBU91926.1"/>
    <property type="molecule type" value="Genomic_DNA"/>
</dbReference>
<reference evidence="7 8" key="1">
    <citation type="submission" date="2018-06" db="EMBL/GenBank/DDBJ databases">
        <title>Three novel Pseudomonas species isolated from symptomatic oak.</title>
        <authorList>
            <person name="Bueno-Gonzalez V."/>
            <person name="Brady C."/>
        </authorList>
    </citation>
    <scope>NUCLEOTIDE SEQUENCE [LARGE SCALE GENOMIC DNA]</scope>
    <source>
        <strain evidence="6 7">P26B</strain>
        <strain evidence="5 8">P6B</strain>
    </source>
</reference>
<dbReference type="OrthoDB" id="9792148at2"/>
<evidence type="ECO:0000313" key="7">
    <source>
        <dbReference type="Proteomes" id="UP000291334"/>
    </source>
</evidence>
<name>A0A4Q9QZX2_9GAMM</name>
<accession>A0A4Q9QZX2</accession>
<dbReference type="InterPro" id="IPR042070">
    <property type="entry name" value="PucR_C-HTH_sf"/>
</dbReference>
<comment type="similarity">
    <text evidence="1">Belongs to the CdaR family.</text>
</comment>
<evidence type="ECO:0000259" key="4">
    <source>
        <dbReference type="Pfam" id="PF17853"/>
    </source>
</evidence>
<dbReference type="PANTHER" id="PTHR33744">
    <property type="entry name" value="CARBOHYDRATE DIACID REGULATOR"/>
    <property type="match status" value="1"/>
</dbReference>
<evidence type="ECO:0000259" key="3">
    <source>
        <dbReference type="Pfam" id="PF13556"/>
    </source>
</evidence>
<dbReference type="RefSeq" id="WP_131177711.1">
    <property type="nucleotide sequence ID" value="NZ_QJUL01000017.1"/>
</dbReference>
<feature type="domain" description="Purine catabolism PurC-like" evidence="2">
    <location>
        <begin position="7"/>
        <end position="126"/>
    </location>
</feature>
<dbReference type="Pfam" id="PF13556">
    <property type="entry name" value="HTH_30"/>
    <property type="match status" value="1"/>
</dbReference>